<evidence type="ECO:0000256" key="4">
    <source>
        <dbReference type="ARBA" id="ARBA00023015"/>
    </source>
</evidence>
<accession>A0A804K241</accession>
<evidence type="ECO:0000256" key="9">
    <source>
        <dbReference type="RuleBase" id="RU369094"/>
    </source>
</evidence>
<dbReference type="EnsemblPlants" id="Ma08_t02400.1">
    <property type="protein sequence ID" value="Ma08_p02400.1"/>
    <property type="gene ID" value="Ma08_g02400"/>
</dbReference>
<keyword evidence="2 8" id="KW-0863">Zinc-finger</keyword>
<evidence type="ECO:0000256" key="3">
    <source>
        <dbReference type="ARBA" id="ARBA00022833"/>
    </source>
</evidence>
<evidence type="ECO:0000256" key="7">
    <source>
        <dbReference type="ARBA" id="ARBA00023242"/>
    </source>
</evidence>
<dbReference type="Proteomes" id="UP000012960">
    <property type="component" value="Unplaced"/>
</dbReference>
<comment type="function">
    <text evidence="9">Transcription factor that binds specifically to a 5'-AA[AG]G-3' consensus core sequence.</text>
</comment>
<dbReference type="Gramene" id="Ma08_t02400.1">
    <property type="protein sequence ID" value="Ma08_p02400.1"/>
    <property type="gene ID" value="Ma08_g02400"/>
</dbReference>
<feature type="region of interest" description="Disordered" evidence="10">
    <location>
        <begin position="252"/>
        <end position="276"/>
    </location>
</feature>
<dbReference type="EMBL" id="HG996472">
    <property type="protein sequence ID" value="CAG1830371.1"/>
    <property type="molecule type" value="Genomic_DNA"/>
</dbReference>
<keyword evidence="14" id="KW-1185">Reference proteome</keyword>
<keyword evidence="6 9" id="KW-0804">Transcription</keyword>
<dbReference type="GO" id="GO:0005634">
    <property type="term" value="C:nucleus"/>
    <property type="evidence" value="ECO:0007669"/>
    <property type="project" value="UniProtKB-SubCell"/>
</dbReference>
<dbReference type="PROSITE" id="PS01361">
    <property type="entry name" value="ZF_DOF_1"/>
    <property type="match status" value="1"/>
</dbReference>
<dbReference type="AlphaFoldDB" id="A0A804K241"/>
<reference evidence="12" key="1">
    <citation type="submission" date="2021-03" db="EMBL/GenBank/DDBJ databases">
        <authorList>
            <consortium name="Genoscope - CEA"/>
            <person name="William W."/>
        </authorList>
    </citation>
    <scope>NUCLEOTIDE SEQUENCE</scope>
    <source>
        <strain evidence="12">Doubled-haploid Pahang</strain>
    </source>
</reference>
<evidence type="ECO:0000256" key="10">
    <source>
        <dbReference type="SAM" id="MobiDB-lite"/>
    </source>
</evidence>
<feature type="compositionally biased region" description="Gly residues" evidence="10">
    <location>
        <begin position="254"/>
        <end position="264"/>
    </location>
</feature>
<evidence type="ECO:0000313" key="14">
    <source>
        <dbReference type="Proteomes" id="UP000012960"/>
    </source>
</evidence>
<keyword evidence="1 9" id="KW-0479">Metal-binding</keyword>
<name>A0A804K241_MUSAM</name>
<dbReference type="GO" id="GO:0008270">
    <property type="term" value="F:zinc ion binding"/>
    <property type="evidence" value="ECO:0007669"/>
    <property type="project" value="UniProtKB-KW"/>
</dbReference>
<dbReference type="Pfam" id="PF02701">
    <property type="entry name" value="Zn_ribbon_Dof"/>
    <property type="match status" value="1"/>
</dbReference>
<dbReference type="InParanoid" id="A0A804K241"/>
<dbReference type="PANTHER" id="PTHR31992:SF361">
    <property type="entry name" value="DOF ZINC FINGER PROTEIN"/>
    <property type="match status" value="1"/>
</dbReference>
<dbReference type="OrthoDB" id="1927254at2759"/>
<proteinExistence type="predicted"/>
<keyword evidence="3 9" id="KW-0862">Zinc</keyword>
<evidence type="ECO:0000256" key="5">
    <source>
        <dbReference type="ARBA" id="ARBA00023125"/>
    </source>
</evidence>
<dbReference type="PROSITE" id="PS50884">
    <property type="entry name" value="ZF_DOF_2"/>
    <property type="match status" value="1"/>
</dbReference>
<keyword evidence="5 8" id="KW-0238">DNA-binding</keyword>
<evidence type="ECO:0000256" key="8">
    <source>
        <dbReference type="PROSITE-ProRule" id="PRU00071"/>
    </source>
</evidence>
<dbReference type="PANTHER" id="PTHR31992">
    <property type="entry name" value="DOF ZINC FINGER PROTEIN DOF1.4-RELATED"/>
    <property type="match status" value="1"/>
</dbReference>
<evidence type="ECO:0000259" key="11">
    <source>
        <dbReference type="PROSITE" id="PS50884"/>
    </source>
</evidence>
<reference evidence="13" key="2">
    <citation type="submission" date="2021-05" db="UniProtKB">
        <authorList>
            <consortium name="EnsemblPlants"/>
        </authorList>
    </citation>
    <scope>IDENTIFICATION</scope>
    <source>
        <strain evidence="13">subsp. malaccensis</strain>
    </source>
</reference>
<comment type="subcellular location">
    <subcellularLocation>
        <location evidence="8 9">Nucleus</location>
    </subcellularLocation>
</comment>
<dbReference type="InterPro" id="IPR003851">
    <property type="entry name" value="Znf_Dof"/>
</dbReference>
<dbReference type="GO" id="GO:0003677">
    <property type="term" value="F:DNA binding"/>
    <property type="evidence" value="ECO:0007669"/>
    <property type="project" value="UniProtKB-UniRule"/>
</dbReference>
<dbReference type="FunCoup" id="A0A804K241">
    <property type="interactions" value="1710"/>
</dbReference>
<gene>
    <name evidence="12" type="ORF">GSMUA_336250.1</name>
</gene>
<protein>
    <recommendedName>
        <fullName evidence="9">Dof zinc finger protein</fullName>
    </recommendedName>
</protein>
<dbReference type="InterPro" id="IPR045174">
    <property type="entry name" value="Dof"/>
</dbReference>
<organism evidence="13 14">
    <name type="scientific">Musa acuminata subsp. malaccensis</name>
    <name type="common">Wild banana</name>
    <name type="synonym">Musa malaccensis</name>
    <dbReference type="NCBI Taxonomy" id="214687"/>
    <lineage>
        <taxon>Eukaryota</taxon>
        <taxon>Viridiplantae</taxon>
        <taxon>Streptophyta</taxon>
        <taxon>Embryophyta</taxon>
        <taxon>Tracheophyta</taxon>
        <taxon>Spermatophyta</taxon>
        <taxon>Magnoliopsida</taxon>
        <taxon>Liliopsida</taxon>
        <taxon>Zingiberales</taxon>
        <taxon>Musaceae</taxon>
        <taxon>Musa</taxon>
    </lineage>
</organism>
<evidence type="ECO:0000313" key="13">
    <source>
        <dbReference type="EnsemblPlants" id="Ma08_p02400.1"/>
    </source>
</evidence>
<feature type="region of interest" description="Disordered" evidence="10">
    <location>
        <begin position="118"/>
        <end position="163"/>
    </location>
</feature>
<evidence type="ECO:0000313" key="12">
    <source>
        <dbReference type="EMBL" id="CAG1830371.1"/>
    </source>
</evidence>
<feature type="compositionally biased region" description="Low complexity" evidence="10">
    <location>
        <begin position="131"/>
        <end position="158"/>
    </location>
</feature>
<dbReference type="GO" id="GO:0003700">
    <property type="term" value="F:DNA-binding transcription factor activity"/>
    <property type="evidence" value="ECO:0007669"/>
    <property type="project" value="UniProtKB-UniRule"/>
</dbReference>
<feature type="domain" description="Dof-type" evidence="11">
    <location>
        <begin position="74"/>
        <end position="128"/>
    </location>
</feature>
<evidence type="ECO:0000256" key="2">
    <source>
        <dbReference type="ARBA" id="ARBA00022771"/>
    </source>
</evidence>
<evidence type="ECO:0000256" key="1">
    <source>
        <dbReference type="ARBA" id="ARBA00022723"/>
    </source>
</evidence>
<keyword evidence="7 8" id="KW-0539">Nucleus</keyword>
<keyword evidence="4 9" id="KW-0805">Transcription regulation</keyword>
<evidence type="ECO:0000256" key="6">
    <source>
        <dbReference type="ARBA" id="ARBA00023163"/>
    </source>
</evidence>
<sequence length="276" mass="29464">MVFSSVPTYLDPPERNQSFQFLAAAGGGSEASQLFPRLEAQGTEAGVAAAGSARPISMAERALLAKIPHPEQPHKCPRCDSSDTKFCYFNNYSLSQPRHFCKTCRRYWTRGGALRNVPVGGACRRNKRNKSSGSSSKSTATTSTADRRAGTSSSSSTAAGGGNAERPFFSAMHTLVDPAGYQVGRSSLGVGLERWRKPQIQQFPFLGGLEPRPEPPAYRLNGEGVVSAKIEDNSHGLRLPRQCSDLLGTEQYWSGGGGEGGSTNSGGWATQLSDVT</sequence>